<keyword evidence="1" id="KW-0472">Membrane</keyword>
<reference evidence="3" key="1">
    <citation type="submission" date="2016-11" db="EMBL/GenBank/DDBJ databases">
        <authorList>
            <person name="Varghese N."/>
            <person name="Submissions S."/>
        </authorList>
    </citation>
    <scope>NUCLEOTIDE SEQUENCE [LARGE SCALE GENOMIC DNA]</scope>
    <source>
        <strain evidence="3">DSM 15292</strain>
    </source>
</reference>
<feature type="transmembrane region" description="Helical" evidence="1">
    <location>
        <begin position="52"/>
        <end position="71"/>
    </location>
</feature>
<proteinExistence type="predicted"/>
<keyword evidence="1" id="KW-1133">Transmembrane helix</keyword>
<evidence type="ECO:0000256" key="1">
    <source>
        <dbReference type="SAM" id="Phobius"/>
    </source>
</evidence>
<dbReference type="RefSeq" id="WP_074226528.1">
    <property type="nucleotide sequence ID" value="NZ_FSRC01000003.1"/>
</dbReference>
<dbReference type="EMBL" id="FSRC01000003">
    <property type="protein sequence ID" value="SIO17983.1"/>
    <property type="molecule type" value="Genomic_DNA"/>
</dbReference>
<keyword evidence="3" id="KW-1185">Reference proteome</keyword>
<evidence type="ECO:0000313" key="2">
    <source>
        <dbReference type="EMBL" id="SIO17983.1"/>
    </source>
</evidence>
<sequence>MKNLTNQEDALMKKLFSEAGNESPSMDFHQRILSRIEANKTIAYQPLISPRILKLIGLGIISLVLITVLFLPGQESSTPYLNNLSNLLSSPVSISLPKLYFPKIQLGPVFNTSLFAFCFLMGTWIIYLRKKYDLQ</sequence>
<accession>A0A1N6HE22</accession>
<dbReference type="OrthoDB" id="828089at2"/>
<name>A0A1N6HE22_9BACT</name>
<dbReference type="Proteomes" id="UP000185221">
    <property type="component" value="Unassembled WGS sequence"/>
</dbReference>
<organism evidence="2 3">
    <name type="scientific">Algoriphagus halophilus</name>
    <dbReference type="NCBI Taxonomy" id="226505"/>
    <lineage>
        <taxon>Bacteria</taxon>
        <taxon>Pseudomonadati</taxon>
        <taxon>Bacteroidota</taxon>
        <taxon>Cytophagia</taxon>
        <taxon>Cytophagales</taxon>
        <taxon>Cyclobacteriaceae</taxon>
        <taxon>Algoriphagus</taxon>
    </lineage>
</organism>
<feature type="transmembrane region" description="Helical" evidence="1">
    <location>
        <begin position="109"/>
        <end position="128"/>
    </location>
</feature>
<protein>
    <submittedName>
        <fullName evidence="2">Uncharacterized protein</fullName>
    </submittedName>
</protein>
<keyword evidence="1" id="KW-0812">Transmembrane</keyword>
<dbReference type="STRING" id="226505.SAMN05444394_3769"/>
<gene>
    <name evidence="2" type="ORF">SAMN05444394_3769</name>
</gene>
<evidence type="ECO:0000313" key="3">
    <source>
        <dbReference type="Proteomes" id="UP000185221"/>
    </source>
</evidence>
<dbReference type="AlphaFoldDB" id="A0A1N6HE22"/>